<evidence type="ECO:0000313" key="3">
    <source>
        <dbReference type="Proteomes" id="UP000018680"/>
    </source>
</evidence>
<evidence type="ECO:0008006" key="4">
    <source>
        <dbReference type="Google" id="ProtNLM"/>
    </source>
</evidence>
<dbReference type="EMBL" id="CP006939">
    <property type="protein sequence ID" value="AHC13821.1"/>
    <property type="molecule type" value="Genomic_DNA"/>
</dbReference>
<keyword evidence="3" id="KW-1185">Reference proteome</keyword>
<keyword evidence="1" id="KW-0472">Membrane</keyword>
<dbReference type="HOGENOM" id="CLU_2481502_0_0_12"/>
<protein>
    <recommendedName>
        <fullName evidence="4">DUF1145 domain-containing protein</fullName>
    </recommendedName>
</protein>
<dbReference type="RefSeq" id="WP_024266753.1">
    <property type="nucleotide sequence ID" value="NC_023035.1"/>
</dbReference>
<keyword evidence="1" id="KW-1133">Transmembrane helix</keyword>
<name>V5WF67_9SPIO</name>
<proteinExistence type="predicted"/>
<dbReference type="KEGG" id="slr:L21SP2_0389"/>
<reference evidence="2 3" key="1">
    <citation type="journal article" date="2015" name="Stand. Genomic Sci.">
        <title>Complete genome sequence and description of Salinispira pacifica gen. nov., sp. nov., a novel spirochaete isolated form a hypersaline microbial mat.</title>
        <authorList>
            <person name="Ben Hania W."/>
            <person name="Joseph M."/>
            <person name="Schumann P."/>
            <person name="Bunk B."/>
            <person name="Fiebig A."/>
            <person name="Sproer C."/>
            <person name="Klenk H.P."/>
            <person name="Fardeau M.L."/>
            <person name="Spring S."/>
        </authorList>
    </citation>
    <scope>NUCLEOTIDE SEQUENCE [LARGE SCALE GENOMIC DNA]</scope>
    <source>
        <strain evidence="2 3">L21-RPul-D2</strain>
    </source>
</reference>
<feature type="transmembrane region" description="Helical" evidence="1">
    <location>
        <begin position="7"/>
        <end position="26"/>
    </location>
</feature>
<accession>V5WF67</accession>
<feature type="transmembrane region" description="Helical" evidence="1">
    <location>
        <begin position="32"/>
        <end position="52"/>
    </location>
</feature>
<dbReference type="AlphaFoldDB" id="V5WF67"/>
<evidence type="ECO:0000256" key="1">
    <source>
        <dbReference type="SAM" id="Phobius"/>
    </source>
</evidence>
<gene>
    <name evidence="2" type="ORF">L21SP2_0389</name>
</gene>
<sequence length="87" mass="9521">MRRFLKIGAIIGWAYILAGLASRFAVPDAPEWLFPSASTAGAVVVLIHLLELPLGYKNAKSRGIPPWKATLLTLIFGVLWMKKESDG</sequence>
<dbReference type="Proteomes" id="UP000018680">
    <property type="component" value="Chromosome"/>
</dbReference>
<organism evidence="2 3">
    <name type="scientific">Salinispira pacifica</name>
    <dbReference type="NCBI Taxonomy" id="1307761"/>
    <lineage>
        <taxon>Bacteria</taxon>
        <taxon>Pseudomonadati</taxon>
        <taxon>Spirochaetota</taxon>
        <taxon>Spirochaetia</taxon>
        <taxon>Spirochaetales</taxon>
        <taxon>Spirochaetaceae</taxon>
        <taxon>Salinispira</taxon>
    </lineage>
</organism>
<dbReference type="STRING" id="1307761.L21SP2_0389"/>
<keyword evidence="1" id="KW-0812">Transmembrane</keyword>
<evidence type="ECO:0000313" key="2">
    <source>
        <dbReference type="EMBL" id="AHC13821.1"/>
    </source>
</evidence>